<gene>
    <name evidence="7" type="ORF">BLM47_08315</name>
</gene>
<evidence type="ECO:0000313" key="8">
    <source>
        <dbReference type="Proteomes" id="UP000243688"/>
    </source>
</evidence>
<feature type="transmembrane region" description="Helical" evidence="5">
    <location>
        <begin position="6"/>
        <end position="26"/>
    </location>
</feature>
<evidence type="ECO:0000259" key="6">
    <source>
        <dbReference type="Pfam" id="PF14378"/>
    </source>
</evidence>
<dbReference type="SUPFAM" id="SSF48317">
    <property type="entry name" value="Acid phosphatase/Vanadium-dependent haloperoxidase"/>
    <property type="match status" value="1"/>
</dbReference>
<dbReference type="Gene3D" id="1.20.144.10">
    <property type="entry name" value="Phosphatidic acid phosphatase type 2/haloperoxidase"/>
    <property type="match status" value="1"/>
</dbReference>
<evidence type="ECO:0000256" key="2">
    <source>
        <dbReference type="ARBA" id="ARBA00022692"/>
    </source>
</evidence>
<keyword evidence="4 5" id="KW-0472">Membrane</keyword>
<dbReference type="InterPro" id="IPR026841">
    <property type="entry name" value="Aur1/Ipt1"/>
</dbReference>
<organism evidence="7 8">
    <name type="scientific">Candidatus Reconcilbacillus cellulovorans</name>
    <dbReference type="NCBI Taxonomy" id="1906605"/>
    <lineage>
        <taxon>Bacteria</taxon>
        <taxon>Bacillati</taxon>
        <taxon>Bacillota</taxon>
        <taxon>Bacilli</taxon>
        <taxon>Bacillales</taxon>
        <taxon>Paenibacillaceae</taxon>
        <taxon>Candidatus Reconcilbacillus</taxon>
    </lineage>
</organism>
<dbReference type="PANTHER" id="PTHR31310:SF7">
    <property type="entry name" value="PA-PHOSPHATASE RELATED-FAMILY PROTEIN DDB_G0268928"/>
    <property type="match status" value="1"/>
</dbReference>
<feature type="transmembrane region" description="Helical" evidence="5">
    <location>
        <begin position="213"/>
        <end position="234"/>
    </location>
</feature>
<evidence type="ECO:0000313" key="7">
    <source>
        <dbReference type="EMBL" id="PDO10244.1"/>
    </source>
</evidence>
<dbReference type="PANTHER" id="PTHR31310">
    <property type="match status" value="1"/>
</dbReference>
<evidence type="ECO:0000256" key="1">
    <source>
        <dbReference type="ARBA" id="ARBA00004141"/>
    </source>
</evidence>
<dbReference type="Pfam" id="PF14378">
    <property type="entry name" value="PAP2_3"/>
    <property type="match status" value="1"/>
</dbReference>
<name>A0A2A6DZQ2_9BACL</name>
<dbReference type="AlphaFoldDB" id="A0A2A6DZQ2"/>
<dbReference type="Proteomes" id="UP000243688">
    <property type="component" value="Unassembled WGS sequence"/>
</dbReference>
<feature type="transmembrane region" description="Helical" evidence="5">
    <location>
        <begin position="47"/>
        <end position="65"/>
    </location>
</feature>
<evidence type="ECO:0000256" key="3">
    <source>
        <dbReference type="ARBA" id="ARBA00022989"/>
    </source>
</evidence>
<feature type="domain" description="Inositolphosphotransferase Aur1/Ipt1" evidence="6">
    <location>
        <begin position="90"/>
        <end position="250"/>
    </location>
</feature>
<dbReference type="EMBL" id="MOXJ01000017">
    <property type="protein sequence ID" value="PDO10244.1"/>
    <property type="molecule type" value="Genomic_DNA"/>
</dbReference>
<comment type="caution">
    <text evidence="7">The sequence shown here is derived from an EMBL/GenBank/DDBJ whole genome shotgun (WGS) entry which is preliminary data.</text>
</comment>
<protein>
    <recommendedName>
        <fullName evidence="6">Inositolphosphotransferase Aur1/Ipt1 domain-containing protein</fullName>
    </recommendedName>
</protein>
<evidence type="ECO:0000256" key="4">
    <source>
        <dbReference type="ARBA" id="ARBA00023136"/>
    </source>
</evidence>
<evidence type="ECO:0000256" key="5">
    <source>
        <dbReference type="SAM" id="Phobius"/>
    </source>
</evidence>
<comment type="subcellular location">
    <subcellularLocation>
        <location evidence="1">Membrane</location>
        <topology evidence="1">Multi-pass membrane protein</topology>
    </subcellularLocation>
</comment>
<keyword evidence="2 5" id="KW-0812">Transmembrane</keyword>
<dbReference type="InterPro" id="IPR052185">
    <property type="entry name" value="IPC_Synthase-Related"/>
</dbReference>
<feature type="transmembrane region" description="Helical" evidence="5">
    <location>
        <begin position="135"/>
        <end position="154"/>
    </location>
</feature>
<proteinExistence type="predicted"/>
<accession>A0A2A6DZQ2</accession>
<sequence length="278" mass="31379">MNLFPNLGFIALYTAATVFVLLWGALGRPPLGAAQFFVERLKKSRTFALHFAAMLAVLLLNKLEISLENAFSLSSDKTAWIFRIEGDTVARIQSLLYHPWLTPVFAYFYVVVFQTMLIGSLILYAYERNFRLYRAVCYAVMLNYILAIPFYLFFPVKEVHAFSQNVQFPMLEVYPNFESTYRHLSDLDNSFPSLHTSISVTMALLARKSGNRFWRWCTAVAAAVIVTSIFYLGIHWTADMVAGLALGATAAFTAQKLADMNAAARWTARKTAMRNTAG</sequence>
<keyword evidence="3 5" id="KW-1133">Transmembrane helix</keyword>
<feature type="transmembrane region" description="Helical" evidence="5">
    <location>
        <begin position="104"/>
        <end position="126"/>
    </location>
</feature>
<dbReference type="GO" id="GO:0016020">
    <property type="term" value="C:membrane"/>
    <property type="evidence" value="ECO:0007669"/>
    <property type="project" value="UniProtKB-SubCell"/>
</dbReference>
<reference evidence="7 8" key="1">
    <citation type="submission" date="2016-12" db="EMBL/GenBank/DDBJ databases">
        <title>Candidatus Reconcilibacillus cellulovorans genome.</title>
        <authorList>
            <person name="Kolinko S."/>
            <person name="Wu Y.-W."/>
            <person name="Tachea F."/>
            <person name="Denzel E."/>
            <person name="Hiras J."/>
            <person name="Baecker N."/>
            <person name="Chan L.J."/>
            <person name="Eichorst S.A."/>
            <person name="Frey D."/>
            <person name="Adams P.D."/>
            <person name="Pray T."/>
            <person name="Tanjore D."/>
            <person name="Petzold C.J."/>
            <person name="Gladden J.M."/>
            <person name="Simmons B.A."/>
            <person name="Singer S.W."/>
        </authorList>
    </citation>
    <scope>NUCLEOTIDE SEQUENCE [LARGE SCALE GENOMIC DNA]</scope>
    <source>
        <strain evidence="7">JTherm</strain>
    </source>
</reference>
<dbReference type="InterPro" id="IPR036938">
    <property type="entry name" value="PAP2/HPO_sf"/>
</dbReference>